<dbReference type="Proteomes" id="UP000602260">
    <property type="component" value="Unassembled WGS sequence"/>
</dbReference>
<keyword evidence="3" id="KW-1185">Reference proteome</keyword>
<feature type="signal peptide" evidence="1">
    <location>
        <begin position="1"/>
        <end position="23"/>
    </location>
</feature>
<dbReference type="AlphaFoldDB" id="A0A8J6J2X2"/>
<dbReference type="EMBL" id="JACOPN010000001">
    <property type="protein sequence ID" value="MBC5716231.1"/>
    <property type="molecule type" value="Genomic_DNA"/>
</dbReference>
<comment type="caution">
    <text evidence="2">The sequence shown here is derived from an EMBL/GenBank/DDBJ whole genome shotgun (WGS) entry which is preliminary data.</text>
</comment>
<name>A0A8J6J2X2_9FIRM</name>
<organism evidence="2 3">
    <name type="scientific">Flintibacter faecis</name>
    <dbReference type="NCBI Taxonomy" id="2763047"/>
    <lineage>
        <taxon>Bacteria</taxon>
        <taxon>Bacillati</taxon>
        <taxon>Bacillota</taxon>
        <taxon>Clostridia</taxon>
        <taxon>Eubacteriales</taxon>
        <taxon>Flintibacter</taxon>
    </lineage>
</organism>
<evidence type="ECO:0008006" key="4">
    <source>
        <dbReference type="Google" id="ProtNLM"/>
    </source>
</evidence>
<protein>
    <recommendedName>
        <fullName evidence="4">Lipoprotein</fullName>
    </recommendedName>
</protein>
<evidence type="ECO:0000313" key="3">
    <source>
        <dbReference type="Proteomes" id="UP000602260"/>
    </source>
</evidence>
<gene>
    <name evidence="2" type="ORF">H8S55_02655</name>
</gene>
<evidence type="ECO:0000256" key="1">
    <source>
        <dbReference type="SAM" id="SignalP"/>
    </source>
</evidence>
<dbReference type="PROSITE" id="PS51257">
    <property type="entry name" value="PROKAR_LIPOPROTEIN"/>
    <property type="match status" value="1"/>
</dbReference>
<proteinExistence type="predicted"/>
<feature type="chain" id="PRO_5035273260" description="Lipoprotein" evidence="1">
    <location>
        <begin position="24"/>
        <end position="194"/>
    </location>
</feature>
<sequence>MKKRRLAALFLAAASLLALCALAGCAGRGESRTEEDVPLDLLAYSVWARLDRQNDVYFQAARLADDYLSSEERDTAEARFQGFCRGVNVMAQDQIIYNQVNAIFQGQDTLKKAVKQLVTATLTCKLDELPLSRLSDEEVTQLRDTLQTLAGCCDRGEESSLAHCIENRTEGDDLTAAIARVTEAVQGLERLTAE</sequence>
<reference evidence="2" key="1">
    <citation type="submission" date="2020-08" db="EMBL/GenBank/DDBJ databases">
        <title>Genome public.</title>
        <authorList>
            <person name="Liu C."/>
            <person name="Sun Q."/>
        </authorList>
    </citation>
    <scope>NUCLEOTIDE SEQUENCE</scope>
    <source>
        <strain evidence="2">BX5</strain>
    </source>
</reference>
<keyword evidence="1" id="KW-0732">Signal</keyword>
<accession>A0A8J6J2X2</accession>
<dbReference type="RefSeq" id="WP_186877694.1">
    <property type="nucleotide sequence ID" value="NZ_JACOPN010000001.1"/>
</dbReference>
<evidence type="ECO:0000313" key="2">
    <source>
        <dbReference type="EMBL" id="MBC5716231.1"/>
    </source>
</evidence>